<protein>
    <submittedName>
        <fullName evidence="2">Uncharacterized protein</fullName>
    </submittedName>
</protein>
<dbReference type="AlphaFoldDB" id="A0A0M2HIP3"/>
<evidence type="ECO:0000256" key="1">
    <source>
        <dbReference type="SAM" id="Phobius"/>
    </source>
</evidence>
<keyword evidence="1" id="KW-1133">Transmembrane helix</keyword>
<feature type="transmembrane region" description="Helical" evidence="1">
    <location>
        <begin position="79"/>
        <end position="99"/>
    </location>
</feature>
<reference evidence="2 3" key="1">
    <citation type="submission" date="2015-02" db="EMBL/GenBank/DDBJ databases">
        <title>Draft genome sequences of ten Microbacterium spp. with emphasis on heavy metal contaminated environments.</title>
        <authorList>
            <person name="Corretto E."/>
        </authorList>
    </citation>
    <scope>NUCLEOTIDE SEQUENCE [LARGE SCALE GENOMIC DNA]</scope>
    <source>
        <strain evidence="2 3">DSM 12510</strain>
    </source>
</reference>
<sequence>MPALRAGDPDNDLPDDADDHIVDEELREVVVRRTPRYGRIFGIGIAGGLVAAVIVVALSGGPSGLPATGAAGVMRGFGVVAAVCVAVGLLVSAIVVIVLDRRASRRVHPGTADHTTSLSDDLAHPVTDDAPRWVRDEDDLA</sequence>
<dbReference type="Proteomes" id="UP000033956">
    <property type="component" value="Unassembled WGS sequence"/>
</dbReference>
<keyword evidence="1" id="KW-0812">Transmembrane</keyword>
<dbReference type="EMBL" id="JYIZ01000032">
    <property type="protein sequence ID" value="KJL44201.1"/>
    <property type="molecule type" value="Genomic_DNA"/>
</dbReference>
<dbReference type="OrthoDB" id="5083700at2"/>
<dbReference type="STRING" id="92835.RS81_00531"/>
<keyword evidence="3" id="KW-1185">Reference proteome</keyword>
<keyword evidence="1" id="KW-0472">Membrane</keyword>
<organism evidence="2 3">
    <name type="scientific">Microbacterium terrae</name>
    <dbReference type="NCBI Taxonomy" id="69369"/>
    <lineage>
        <taxon>Bacteria</taxon>
        <taxon>Bacillati</taxon>
        <taxon>Actinomycetota</taxon>
        <taxon>Actinomycetes</taxon>
        <taxon>Micrococcales</taxon>
        <taxon>Microbacteriaceae</taxon>
        <taxon>Microbacterium</taxon>
    </lineage>
</organism>
<evidence type="ECO:0000313" key="3">
    <source>
        <dbReference type="Proteomes" id="UP000033956"/>
    </source>
</evidence>
<dbReference type="RefSeq" id="WP_045274539.1">
    <property type="nucleotide sequence ID" value="NZ_BAAAUP010000003.1"/>
</dbReference>
<name>A0A0M2HIP3_9MICO</name>
<evidence type="ECO:0000313" key="2">
    <source>
        <dbReference type="EMBL" id="KJL44201.1"/>
    </source>
</evidence>
<feature type="transmembrane region" description="Helical" evidence="1">
    <location>
        <begin position="40"/>
        <end position="59"/>
    </location>
</feature>
<comment type="caution">
    <text evidence="2">The sequence shown here is derived from an EMBL/GenBank/DDBJ whole genome shotgun (WGS) entry which is preliminary data.</text>
</comment>
<gene>
    <name evidence="2" type="ORF">RS81_00531</name>
</gene>
<proteinExistence type="predicted"/>
<accession>A0A0M2HIP3</accession>
<dbReference type="PATRIC" id="fig|92835.4.peg.547"/>